<keyword evidence="1" id="KW-0472">Membrane</keyword>
<protein>
    <submittedName>
        <fullName evidence="2">Uncharacterized protein</fullName>
    </submittedName>
</protein>
<dbReference type="Proteomes" id="UP000593561">
    <property type="component" value="Unassembled WGS sequence"/>
</dbReference>
<evidence type="ECO:0000256" key="1">
    <source>
        <dbReference type="SAM" id="Phobius"/>
    </source>
</evidence>
<proteinExistence type="predicted"/>
<gene>
    <name evidence="2" type="ORF">Godav_000946</name>
</gene>
<keyword evidence="3" id="KW-1185">Reference proteome</keyword>
<dbReference type="EMBL" id="JABFAC010000013">
    <property type="protein sequence ID" value="MBA0632149.1"/>
    <property type="molecule type" value="Genomic_DNA"/>
</dbReference>
<feature type="transmembrane region" description="Helical" evidence="1">
    <location>
        <begin position="31"/>
        <end position="50"/>
    </location>
</feature>
<keyword evidence="1" id="KW-0812">Transmembrane</keyword>
<evidence type="ECO:0000313" key="3">
    <source>
        <dbReference type="Proteomes" id="UP000593561"/>
    </source>
</evidence>
<evidence type="ECO:0000313" key="2">
    <source>
        <dbReference type="EMBL" id="MBA0632149.1"/>
    </source>
</evidence>
<name>A0A7J8T1B8_GOSDV</name>
<sequence>MVPQSFLEIRRSGWPLFKIYKKRTLSGELRGCFRIRFCIGAVILIGSLYLEFGELLVMPRF</sequence>
<keyword evidence="1" id="KW-1133">Transmembrane helix</keyword>
<reference evidence="2 3" key="1">
    <citation type="journal article" date="2019" name="Genome Biol. Evol.">
        <title>Insights into the evolution of the New World diploid cottons (Gossypium, subgenus Houzingenia) based on genome sequencing.</title>
        <authorList>
            <person name="Grover C.E."/>
            <person name="Arick M.A. 2nd"/>
            <person name="Thrash A."/>
            <person name="Conover J.L."/>
            <person name="Sanders W.S."/>
            <person name="Peterson D.G."/>
            <person name="Frelichowski J.E."/>
            <person name="Scheffler J.A."/>
            <person name="Scheffler B.E."/>
            <person name="Wendel J.F."/>
        </authorList>
    </citation>
    <scope>NUCLEOTIDE SEQUENCE [LARGE SCALE GENOMIC DNA]</scope>
    <source>
        <strain evidence="2">27</strain>
        <tissue evidence="2">Leaf</tissue>
    </source>
</reference>
<dbReference type="AlphaFoldDB" id="A0A7J8T1B8"/>
<organism evidence="2 3">
    <name type="scientific">Gossypium davidsonii</name>
    <name type="common">Davidson's cotton</name>
    <name type="synonym">Gossypium klotzschianum subsp. davidsonii</name>
    <dbReference type="NCBI Taxonomy" id="34287"/>
    <lineage>
        <taxon>Eukaryota</taxon>
        <taxon>Viridiplantae</taxon>
        <taxon>Streptophyta</taxon>
        <taxon>Embryophyta</taxon>
        <taxon>Tracheophyta</taxon>
        <taxon>Spermatophyta</taxon>
        <taxon>Magnoliopsida</taxon>
        <taxon>eudicotyledons</taxon>
        <taxon>Gunneridae</taxon>
        <taxon>Pentapetalae</taxon>
        <taxon>rosids</taxon>
        <taxon>malvids</taxon>
        <taxon>Malvales</taxon>
        <taxon>Malvaceae</taxon>
        <taxon>Malvoideae</taxon>
        <taxon>Gossypium</taxon>
    </lineage>
</organism>
<accession>A0A7J8T1B8</accession>
<comment type="caution">
    <text evidence="2">The sequence shown here is derived from an EMBL/GenBank/DDBJ whole genome shotgun (WGS) entry which is preliminary data.</text>
</comment>